<dbReference type="GO" id="GO:0030418">
    <property type="term" value="P:nicotianamine biosynthetic process"/>
    <property type="evidence" value="ECO:0000318"/>
    <property type="project" value="GO_Central"/>
</dbReference>
<keyword evidence="3" id="KW-0175">Coiled coil</keyword>
<dbReference type="AlphaFoldDB" id="B9T550"/>
<comment type="similarity">
    <text evidence="1 2">Belongs to the nicotianamine synthase (NAS)-like family.</text>
</comment>
<dbReference type="EC" id="2.5.1.43" evidence="2"/>
<dbReference type="SUPFAM" id="SSF53335">
    <property type="entry name" value="S-adenosyl-L-methionine-dependent methyltransferases"/>
    <property type="match status" value="1"/>
</dbReference>
<dbReference type="PANTHER" id="PTHR32266">
    <property type="entry name" value="NICOTIANAMINE SYNTHASE 3"/>
    <property type="match status" value="1"/>
</dbReference>
<keyword evidence="2" id="KW-0949">S-adenosyl-L-methionine</keyword>
<dbReference type="CDD" id="cd02440">
    <property type="entry name" value="AdoMet_MTases"/>
    <property type="match status" value="1"/>
</dbReference>
<dbReference type="GO" id="GO:0030410">
    <property type="term" value="F:nicotianamine synthase activity"/>
    <property type="evidence" value="ECO:0000318"/>
    <property type="project" value="GO_Central"/>
</dbReference>
<dbReference type="PROSITE" id="PS51142">
    <property type="entry name" value="NAS"/>
    <property type="match status" value="1"/>
</dbReference>
<evidence type="ECO:0000313" key="5">
    <source>
        <dbReference type="EMBL" id="EEF29014.1"/>
    </source>
</evidence>
<dbReference type="Pfam" id="PF03059">
    <property type="entry name" value="NAS"/>
    <property type="match status" value="1"/>
</dbReference>
<reference evidence="6" key="1">
    <citation type="journal article" date="2010" name="Nat. Biotechnol.">
        <title>Draft genome sequence of the oilseed species Ricinus communis.</title>
        <authorList>
            <person name="Chan A.P."/>
            <person name="Crabtree J."/>
            <person name="Zhao Q."/>
            <person name="Lorenzi H."/>
            <person name="Orvis J."/>
            <person name="Puiu D."/>
            <person name="Melake-Berhan A."/>
            <person name="Jones K.M."/>
            <person name="Redman J."/>
            <person name="Chen G."/>
            <person name="Cahoon E.B."/>
            <person name="Gedil M."/>
            <person name="Stanke M."/>
            <person name="Haas B.J."/>
            <person name="Wortman J.R."/>
            <person name="Fraser-Liggett C.M."/>
            <person name="Ravel J."/>
            <person name="Rabinowicz P.D."/>
        </authorList>
    </citation>
    <scope>NUCLEOTIDE SEQUENCE [LARGE SCALE GENOMIC DNA]</scope>
    <source>
        <strain evidence="6">cv. Hale</strain>
    </source>
</reference>
<feature type="region of interest" description="Disordered" evidence="4">
    <location>
        <begin position="374"/>
        <end position="393"/>
    </location>
</feature>
<dbReference type="EMBL" id="EQ974509">
    <property type="protein sequence ID" value="EEF29014.1"/>
    <property type="molecule type" value="Genomic_DNA"/>
</dbReference>
<keyword evidence="6" id="KW-1185">Reference proteome</keyword>
<evidence type="ECO:0000313" key="6">
    <source>
        <dbReference type="Proteomes" id="UP000008311"/>
    </source>
</evidence>
<dbReference type="Gene3D" id="3.40.50.150">
    <property type="entry name" value="Vaccinia Virus protein VP39"/>
    <property type="match status" value="1"/>
</dbReference>
<feature type="compositionally biased region" description="Polar residues" evidence="4">
    <location>
        <begin position="374"/>
        <end position="390"/>
    </location>
</feature>
<evidence type="ECO:0000256" key="2">
    <source>
        <dbReference type="RuleBase" id="RU368095"/>
    </source>
</evidence>
<keyword evidence="2 5" id="KW-0808">Transferase</keyword>
<dbReference type="InterPro" id="IPR029063">
    <property type="entry name" value="SAM-dependent_MTases_sf"/>
</dbReference>
<feature type="coiled-coil region" evidence="3">
    <location>
        <begin position="504"/>
        <end position="552"/>
    </location>
</feature>
<dbReference type="Proteomes" id="UP000008311">
    <property type="component" value="Unassembled WGS sequence"/>
</dbReference>
<dbReference type="InterPro" id="IPR004298">
    <property type="entry name" value="Nicotian_synth"/>
</dbReference>
<evidence type="ECO:0000256" key="3">
    <source>
        <dbReference type="SAM" id="Coils"/>
    </source>
</evidence>
<comment type="catalytic activity">
    <reaction evidence="2">
        <text>3 S-adenosyl-L-methionine = nicotianamine + 3 S-methyl-5'-thioadenosine + 3 H(+)</text>
        <dbReference type="Rhea" id="RHEA:16481"/>
        <dbReference type="ChEBI" id="CHEBI:15378"/>
        <dbReference type="ChEBI" id="CHEBI:17509"/>
        <dbReference type="ChEBI" id="CHEBI:58249"/>
        <dbReference type="ChEBI" id="CHEBI:59789"/>
        <dbReference type="EC" id="2.5.1.43"/>
    </reaction>
</comment>
<organism evidence="5 6">
    <name type="scientific">Ricinus communis</name>
    <name type="common">Castor bean</name>
    <dbReference type="NCBI Taxonomy" id="3988"/>
    <lineage>
        <taxon>Eukaryota</taxon>
        <taxon>Viridiplantae</taxon>
        <taxon>Streptophyta</taxon>
        <taxon>Embryophyta</taxon>
        <taxon>Tracheophyta</taxon>
        <taxon>Spermatophyta</taxon>
        <taxon>Magnoliopsida</taxon>
        <taxon>eudicotyledons</taxon>
        <taxon>Gunneridae</taxon>
        <taxon>Pentapetalae</taxon>
        <taxon>rosids</taxon>
        <taxon>fabids</taxon>
        <taxon>Malpighiales</taxon>
        <taxon>Euphorbiaceae</taxon>
        <taxon>Acalyphoideae</taxon>
        <taxon>Acalypheae</taxon>
        <taxon>Ricinus</taxon>
    </lineage>
</organism>
<dbReference type="InParanoid" id="B9T550"/>
<sequence>MASLQNSNSGSQIPAEVFIPRIKQIHGAISKLDSLRPSKQVNSLFSHLVKLCILPSSINITSLPKEAQEMRKSLIDLCGRAEGLLELDFATFLIKSPQPFNHLNLFPYYGNYVKLANLEYRILGEISIIQPKKVAFIGSGAMPLTSIIMATHHLKLAQFDNFDIDESANEFARKIVGSDSDLQKRMKFETCDVMEVKEKLGEYDCIFLAALVGMTKEEKVKIIRHIRKYMKEGGILLVRSANGARAFLYPVVDYKDLVGFEFLSIFHPTNDVINSVLSIRRSFSIVKSLYAPLSASWSVMAEMDQALRNKMATKQIMQAEAWKKRKILIEDFSESQGVHYQTKSPYGLASKHHVMVNPPNIYPIVRVLSYGSGSSQRTTSDLPPTTSSIGETYEGYNRAPVEPVLKFDKYFTDLFSVDFSLHATNINDMLIPNAMLSRNLDDLIKVGDHSFLQRSMQYDLSRALQNRYIMESCIREAKSNKLFDVEMVKNAVEKQLKDHFMAERRSLVERNEIAKATIKSLKEEITRLRAQIAELTAQTESSEASVQLLEDEVTSPKGQNNELYSLAPQLSAQLKRKDHEMVEHLQKFRDQMLKALVGSYPDIDFSSFKDFTMSHNEDTDNNPPSDPLTSPISGLPIVPTPRLSTYTSGKQFTLHDPEIAEGRDFALKS</sequence>
<name>B9T550_RICCO</name>
<evidence type="ECO:0000256" key="4">
    <source>
        <dbReference type="SAM" id="MobiDB-lite"/>
    </source>
</evidence>
<comment type="function">
    <text evidence="2">Synthesizes nicotianamine, a polyamine which serves as a sensor for the physiological iron status within the plant, and/or might be involved in the transport of iron.</text>
</comment>
<protein>
    <recommendedName>
        <fullName evidence="2">Nicotianamine synthase</fullName>
        <ecNumber evidence="2">2.5.1.43</ecNumber>
    </recommendedName>
</protein>
<dbReference type="PANTHER" id="PTHR32266:SF11">
    <property type="entry name" value="NICOTIANAMINE SYNTHASE"/>
    <property type="match status" value="1"/>
</dbReference>
<gene>
    <name evidence="5" type="ORF">RCOM_0289490</name>
</gene>
<proteinExistence type="inferred from homology"/>
<evidence type="ECO:0000256" key="1">
    <source>
        <dbReference type="ARBA" id="ARBA00007009"/>
    </source>
</evidence>
<feature type="region of interest" description="Disordered" evidence="4">
    <location>
        <begin position="614"/>
        <end position="637"/>
    </location>
</feature>
<dbReference type="eggNOG" id="ENOG502RDC4">
    <property type="taxonomic scope" value="Eukaryota"/>
</dbReference>
<accession>B9T550</accession>
<feature type="compositionally biased region" description="Polar residues" evidence="4">
    <location>
        <begin position="621"/>
        <end position="632"/>
    </location>
</feature>